<evidence type="ECO:0000313" key="4">
    <source>
        <dbReference type="WBParaSite" id="BTMF_0001804001-mRNA-1"/>
    </source>
</evidence>
<sequence length="43" mass="5121">MSMKLGAQQSHIELTRKSMQKASRQQQRIVLQVMRHLFSHSFH</sequence>
<name>A0A0R3RDB7_9BILA</name>
<reference evidence="4" key="1">
    <citation type="submission" date="2017-02" db="UniProtKB">
        <authorList>
            <consortium name="WormBaseParasite"/>
        </authorList>
    </citation>
    <scope>IDENTIFICATION</scope>
</reference>
<dbReference type="EMBL" id="UZAG01023496">
    <property type="protein sequence ID" value="VDO56880.1"/>
    <property type="molecule type" value="Genomic_DNA"/>
</dbReference>
<dbReference type="AlphaFoldDB" id="A0A0R3RDB7"/>
<evidence type="ECO:0000256" key="1">
    <source>
        <dbReference type="SAM" id="MobiDB-lite"/>
    </source>
</evidence>
<evidence type="ECO:0000313" key="3">
    <source>
        <dbReference type="Proteomes" id="UP000280834"/>
    </source>
</evidence>
<feature type="region of interest" description="Disordered" evidence="1">
    <location>
        <begin position="1"/>
        <end position="21"/>
    </location>
</feature>
<dbReference type="Proteomes" id="UP000280834">
    <property type="component" value="Unassembled WGS sequence"/>
</dbReference>
<keyword evidence="3" id="KW-1185">Reference proteome</keyword>
<evidence type="ECO:0000313" key="2">
    <source>
        <dbReference type="EMBL" id="VDO56880.1"/>
    </source>
</evidence>
<organism evidence="4">
    <name type="scientific">Brugia timori</name>
    <dbReference type="NCBI Taxonomy" id="42155"/>
    <lineage>
        <taxon>Eukaryota</taxon>
        <taxon>Metazoa</taxon>
        <taxon>Ecdysozoa</taxon>
        <taxon>Nematoda</taxon>
        <taxon>Chromadorea</taxon>
        <taxon>Rhabditida</taxon>
        <taxon>Spirurina</taxon>
        <taxon>Spiruromorpha</taxon>
        <taxon>Filarioidea</taxon>
        <taxon>Onchocercidae</taxon>
        <taxon>Brugia</taxon>
    </lineage>
</organism>
<accession>A0A0R3RDB7</accession>
<proteinExistence type="predicted"/>
<dbReference type="WBParaSite" id="BTMF_0001804001-mRNA-1">
    <property type="protein sequence ID" value="BTMF_0001804001-mRNA-1"/>
    <property type="gene ID" value="BTMF_0001804001"/>
</dbReference>
<reference evidence="2 3" key="2">
    <citation type="submission" date="2018-11" db="EMBL/GenBank/DDBJ databases">
        <authorList>
            <consortium name="Pathogen Informatics"/>
        </authorList>
    </citation>
    <scope>NUCLEOTIDE SEQUENCE [LARGE SCALE GENOMIC DNA]</scope>
</reference>
<protein>
    <submittedName>
        <fullName evidence="4">Transposase</fullName>
    </submittedName>
</protein>
<gene>
    <name evidence="2" type="ORF">BTMF_LOCUS16003</name>
</gene>